<dbReference type="EMBL" id="NWUO01000004">
    <property type="protein sequence ID" value="PNS12271.1"/>
    <property type="molecule type" value="Genomic_DNA"/>
</dbReference>
<evidence type="ECO:0000313" key="11">
    <source>
        <dbReference type="Proteomes" id="UP000236345"/>
    </source>
</evidence>
<dbReference type="GO" id="GO:0019835">
    <property type="term" value="P:cytolysis"/>
    <property type="evidence" value="ECO:0007669"/>
    <property type="project" value="InterPro"/>
</dbReference>
<dbReference type="InterPro" id="IPR003060">
    <property type="entry name" value="Pyocin_killer"/>
</dbReference>
<dbReference type="Proteomes" id="UP000236345">
    <property type="component" value="Unassembled WGS sequence"/>
</dbReference>
<evidence type="ECO:0000256" key="4">
    <source>
        <dbReference type="ARBA" id="ARBA00022759"/>
    </source>
</evidence>
<protein>
    <recommendedName>
        <fullName evidence="9">Pyosin/cloacin translocation domain-containing protein</fullName>
    </recommendedName>
</protein>
<keyword evidence="4" id="KW-0255">Endonuclease</keyword>
<keyword evidence="5" id="KW-0378">Hydrolase</keyword>
<sequence length="473" mass="49906">MNDGNRPVAANAEAHGADAAASRTEAQPVDTGLCKHLGNGQFQFASQYKPCFLTWFEPLSWTWTMDRGDEWGVAICFATEKERRAAIAELTGFAPLPHYTLPMVDAAQAAMEAAGALALGNAAGQAQLAVAGRGAMAIAGSVVNALSRAWSELSRVATVSAVGARLNAASLLLWSPEVGKGSDRVPLALSLPLNAMSGANRGLKPGAETAQLPARSALTVDNDGISLTLHSTGSSGLSPEVPVLRPVRDPVTGLDRITLPATADAPELTILINPTAPSNTGNHQPVPVTPVHTGTEVKPVENPVIITTPAADSVVWRDFIYWRPDAAGTGVEPVYVVVSSPRNMPGVVTGKGEAVGDKWLHKAGEGTGAPVPEQIANKLRGREFASFDAFRRAFWLEVGKDPGLAQQFNKGNLVGMQDGLAPFPPRGEQVGGRDKYEIHHIKPIVELGAVYDVDNLGVVSPKRHIKIHSEKKS</sequence>
<feature type="compositionally biased region" description="Low complexity" evidence="8">
    <location>
        <begin position="9"/>
        <end position="21"/>
    </location>
</feature>
<dbReference type="SUPFAM" id="SSF54060">
    <property type="entry name" value="His-Me finger endonucleases"/>
    <property type="match status" value="1"/>
</dbReference>
<name>A0A2K1QB63_9GAMM</name>
<gene>
    <name evidence="10" type="ORF">COO59_07120</name>
</gene>
<keyword evidence="6" id="KW-0044">Antibiotic</keyword>
<feature type="domain" description="Pyosin/cloacin translocation" evidence="9">
    <location>
        <begin position="207"/>
        <end position="337"/>
    </location>
</feature>
<reference evidence="11" key="1">
    <citation type="submission" date="2017-09" db="EMBL/GenBank/DDBJ databases">
        <authorList>
            <person name="Palmer M."/>
            <person name="Steenkamp E.T."/>
            <person name="Coetzee M.P."/>
            <person name="Avontuur J.R."/>
            <person name="Van Zyl E."/>
            <person name="Chan W.-Y."/>
            <person name="Blom J."/>
            <person name="Venter S.N."/>
        </authorList>
    </citation>
    <scope>NUCLEOTIDE SEQUENCE [LARGE SCALE GENOMIC DNA]</scope>
    <source>
        <strain evidence="11">QC88-366</strain>
    </source>
</reference>
<dbReference type="GO" id="GO:0042742">
    <property type="term" value="P:defense response to bacterium"/>
    <property type="evidence" value="ECO:0007669"/>
    <property type="project" value="UniProtKB-KW"/>
</dbReference>
<proteinExistence type="inferred from homology"/>
<evidence type="ECO:0000256" key="3">
    <source>
        <dbReference type="ARBA" id="ARBA00022722"/>
    </source>
</evidence>
<evidence type="ECO:0000256" key="2">
    <source>
        <dbReference type="ARBA" id="ARBA00022529"/>
    </source>
</evidence>
<evidence type="ECO:0000256" key="7">
    <source>
        <dbReference type="ARBA" id="ARBA00023048"/>
    </source>
</evidence>
<evidence type="ECO:0000313" key="10">
    <source>
        <dbReference type="EMBL" id="PNS12271.1"/>
    </source>
</evidence>
<dbReference type="InterPro" id="IPR003615">
    <property type="entry name" value="HNH_nuc"/>
</dbReference>
<dbReference type="OrthoDB" id="6975388at2"/>
<keyword evidence="11" id="KW-1185">Reference proteome</keyword>
<dbReference type="SUPFAM" id="SSF69369">
    <property type="entry name" value="Cloacin translocation domain"/>
    <property type="match status" value="1"/>
</dbReference>
<evidence type="ECO:0000259" key="9">
    <source>
        <dbReference type="Pfam" id="PF06958"/>
    </source>
</evidence>
<dbReference type="CDD" id="cd00085">
    <property type="entry name" value="HNHc"/>
    <property type="match status" value="1"/>
</dbReference>
<organism evidence="10 11">
    <name type="scientific">Mixta theicola</name>
    <dbReference type="NCBI Taxonomy" id="1458355"/>
    <lineage>
        <taxon>Bacteria</taxon>
        <taxon>Pseudomonadati</taxon>
        <taxon>Pseudomonadota</taxon>
        <taxon>Gammaproteobacteria</taxon>
        <taxon>Enterobacterales</taxon>
        <taxon>Erwiniaceae</taxon>
        <taxon>Mixta</taxon>
    </lineage>
</organism>
<dbReference type="Pfam" id="PF06958">
    <property type="entry name" value="Pyocin_S"/>
    <property type="match status" value="1"/>
</dbReference>
<dbReference type="GO" id="GO:0004519">
    <property type="term" value="F:endonuclease activity"/>
    <property type="evidence" value="ECO:0007669"/>
    <property type="project" value="UniProtKB-KW"/>
</dbReference>
<evidence type="ECO:0000256" key="8">
    <source>
        <dbReference type="SAM" id="MobiDB-lite"/>
    </source>
</evidence>
<dbReference type="Gene3D" id="3.90.540.10">
    <property type="entry name" value="Colicin/pyocin, DNase domain"/>
    <property type="match status" value="1"/>
</dbReference>
<accession>A0A2K1QB63</accession>
<keyword evidence="2" id="KW-0929">Antimicrobial</keyword>
<dbReference type="AlphaFoldDB" id="A0A2K1QB63"/>
<dbReference type="InterPro" id="IPR036302">
    <property type="entry name" value="Pyosin/cloacin_T_dom_sf"/>
</dbReference>
<comment type="caution">
    <text evidence="10">The sequence shown here is derived from an EMBL/GenBank/DDBJ whole genome shotgun (WGS) entry which is preliminary data.</text>
</comment>
<dbReference type="Pfam" id="PF21431">
    <property type="entry name" value="Col-Pyo_DNase"/>
    <property type="match status" value="1"/>
</dbReference>
<dbReference type="PRINTS" id="PR01300">
    <property type="entry name" value="PYOCINKILLER"/>
</dbReference>
<feature type="region of interest" description="Disordered" evidence="8">
    <location>
        <begin position="1"/>
        <end position="24"/>
    </location>
</feature>
<keyword evidence="3" id="KW-0540">Nuclease</keyword>
<comment type="similarity">
    <text evidence="1">Belongs to the colicin/pyosin nuclease family.</text>
</comment>
<dbReference type="InterPro" id="IPR044925">
    <property type="entry name" value="His-Me_finger_sf"/>
</dbReference>
<evidence type="ECO:0000256" key="1">
    <source>
        <dbReference type="ARBA" id="ARBA00006811"/>
    </source>
</evidence>
<dbReference type="GO" id="GO:0031640">
    <property type="term" value="P:killing of cells of another organism"/>
    <property type="evidence" value="ECO:0007669"/>
    <property type="project" value="UniProtKB-KW"/>
</dbReference>
<dbReference type="GO" id="GO:0005102">
    <property type="term" value="F:signaling receptor binding"/>
    <property type="evidence" value="ECO:0007669"/>
    <property type="project" value="InterPro"/>
</dbReference>
<dbReference type="InterPro" id="IPR037146">
    <property type="entry name" value="Colicin/pyocin_DNase_dom_sf"/>
</dbReference>
<dbReference type="GO" id="GO:0016787">
    <property type="term" value="F:hydrolase activity"/>
    <property type="evidence" value="ECO:0007669"/>
    <property type="project" value="UniProtKB-KW"/>
</dbReference>
<keyword evidence="7" id="KW-0078">Bacteriocin</keyword>
<evidence type="ECO:0000256" key="5">
    <source>
        <dbReference type="ARBA" id="ARBA00022801"/>
    </source>
</evidence>
<evidence type="ECO:0000256" key="6">
    <source>
        <dbReference type="ARBA" id="ARBA00023022"/>
    </source>
</evidence>
<dbReference type="InterPro" id="IPR016128">
    <property type="entry name" value="Pyosin/cloacin_T_dom"/>
</dbReference>
<dbReference type="RefSeq" id="WP_103059122.1">
    <property type="nucleotide sequence ID" value="NZ_BSOF01000007.1"/>
</dbReference>